<dbReference type="Gene3D" id="3.20.20.100">
    <property type="entry name" value="NADP-dependent oxidoreductase domain"/>
    <property type="match status" value="1"/>
</dbReference>
<evidence type="ECO:0000259" key="1">
    <source>
        <dbReference type="Pfam" id="PF00248"/>
    </source>
</evidence>
<evidence type="ECO:0000313" key="2">
    <source>
        <dbReference type="EMBL" id="MFC0626868.1"/>
    </source>
</evidence>
<organism evidence="2 3">
    <name type="scientific">Kribbella deserti</name>
    <dbReference type="NCBI Taxonomy" id="1926257"/>
    <lineage>
        <taxon>Bacteria</taxon>
        <taxon>Bacillati</taxon>
        <taxon>Actinomycetota</taxon>
        <taxon>Actinomycetes</taxon>
        <taxon>Propionibacteriales</taxon>
        <taxon>Kribbellaceae</taxon>
        <taxon>Kribbella</taxon>
    </lineage>
</organism>
<dbReference type="PANTHER" id="PTHR42686">
    <property type="entry name" value="GH17980P-RELATED"/>
    <property type="match status" value="1"/>
</dbReference>
<feature type="domain" description="NADP-dependent oxidoreductase" evidence="1">
    <location>
        <begin position="10"/>
        <end position="310"/>
    </location>
</feature>
<sequence length="321" mass="34469">MRLFPADQRVGLGGGPFGNLYSEVSDEDAAAAIEAAWQEGWRYFDTAPHYGLGLSEERLGAALRDKPRDEYVLSSKVGRILYESDQGPAPDTEGFAVTTTRRRRWDFSRDGVLRSVEDSLQRMGADRLDVVFVHDPDDHYEEAVATAFPTLVELRDQGVIGAIGSGMNQAEMLTAFVNEVDVDVIMLAGRYSVLDHQALDNVMPACQANDVQVIAVGIFNSGLLAQPRPAADATFNYAPAPPELIAKANQLADICEGHGVSLPAVALHFPLAHPAVAGVAVGCKTAAEVHANAELVRADIPAEVWSDLRSAGLIRPDAPTP</sequence>
<gene>
    <name evidence="2" type="ORF">ACFFGN_22500</name>
</gene>
<dbReference type="Proteomes" id="UP001589890">
    <property type="component" value="Unassembled WGS sequence"/>
</dbReference>
<dbReference type="CDD" id="cd19152">
    <property type="entry name" value="AKR_AKR15A"/>
    <property type="match status" value="1"/>
</dbReference>
<accession>A0ABV6QRQ6</accession>
<dbReference type="InterPro" id="IPR036812">
    <property type="entry name" value="NAD(P)_OxRdtase_dom_sf"/>
</dbReference>
<evidence type="ECO:0000313" key="3">
    <source>
        <dbReference type="Proteomes" id="UP001589890"/>
    </source>
</evidence>
<keyword evidence="3" id="KW-1185">Reference proteome</keyword>
<proteinExistence type="predicted"/>
<dbReference type="SUPFAM" id="SSF51430">
    <property type="entry name" value="NAD(P)-linked oxidoreductase"/>
    <property type="match status" value="1"/>
</dbReference>
<dbReference type="EMBL" id="JBHLTC010000029">
    <property type="protein sequence ID" value="MFC0626868.1"/>
    <property type="molecule type" value="Genomic_DNA"/>
</dbReference>
<dbReference type="InterPro" id="IPR023210">
    <property type="entry name" value="NADP_OxRdtase_dom"/>
</dbReference>
<dbReference type="InterPro" id="IPR020471">
    <property type="entry name" value="AKR"/>
</dbReference>
<dbReference type="RefSeq" id="WP_380050934.1">
    <property type="nucleotide sequence ID" value="NZ_JBHLTC010000029.1"/>
</dbReference>
<comment type="caution">
    <text evidence="2">The sequence shown here is derived from an EMBL/GenBank/DDBJ whole genome shotgun (WGS) entry which is preliminary data.</text>
</comment>
<protein>
    <submittedName>
        <fullName evidence="2">Aldo/keto reductase</fullName>
    </submittedName>
</protein>
<reference evidence="2 3" key="1">
    <citation type="submission" date="2024-09" db="EMBL/GenBank/DDBJ databases">
        <authorList>
            <person name="Sun Q."/>
            <person name="Mori K."/>
        </authorList>
    </citation>
    <scope>NUCLEOTIDE SEQUENCE [LARGE SCALE GENOMIC DNA]</scope>
    <source>
        <strain evidence="2 3">CGMCC 1.15906</strain>
    </source>
</reference>
<name>A0ABV6QRQ6_9ACTN</name>
<dbReference type="PANTHER" id="PTHR42686:SF1">
    <property type="entry name" value="GH17980P-RELATED"/>
    <property type="match status" value="1"/>
</dbReference>
<dbReference type="Pfam" id="PF00248">
    <property type="entry name" value="Aldo_ket_red"/>
    <property type="match status" value="1"/>
</dbReference>